<accession>A0A5B7X5M1</accession>
<dbReference type="KEGG" id="afla:FHG64_16120"/>
<organism evidence="1 2">
    <name type="scientific">Antarcticibacterium flavum</name>
    <dbReference type="NCBI Taxonomy" id="2058175"/>
    <lineage>
        <taxon>Bacteria</taxon>
        <taxon>Pseudomonadati</taxon>
        <taxon>Bacteroidota</taxon>
        <taxon>Flavobacteriia</taxon>
        <taxon>Flavobacteriales</taxon>
        <taxon>Flavobacteriaceae</taxon>
        <taxon>Antarcticibacterium</taxon>
    </lineage>
</organism>
<evidence type="ECO:0000313" key="2">
    <source>
        <dbReference type="Proteomes" id="UP000309016"/>
    </source>
</evidence>
<dbReference type="RefSeq" id="WP_139067352.1">
    <property type="nucleotide sequence ID" value="NZ_CP040812.1"/>
</dbReference>
<protein>
    <submittedName>
        <fullName evidence="1">Uncharacterized protein</fullName>
    </submittedName>
</protein>
<keyword evidence="2" id="KW-1185">Reference proteome</keyword>
<dbReference type="AlphaFoldDB" id="A0A5B7X5M1"/>
<name>A0A5B7X5M1_9FLAO</name>
<dbReference type="OrthoDB" id="9764804at2"/>
<dbReference type="Gene3D" id="2.130.10.10">
    <property type="entry name" value="YVTN repeat-like/Quinoprotein amine dehydrogenase"/>
    <property type="match status" value="1"/>
</dbReference>
<dbReference type="Proteomes" id="UP000309016">
    <property type="component" value="Chromosome"/>
</dbReference>
<reference evidence="1 2" key="1">
    <citation type="submission" date="2019-06" db="EMBL/GenBank/DDBJ databases">
        <title>Complete genome sequence of Antarcticibacterium flavum KCTC 52984T from an Antarctic marine sediment.</title>
        <authorList>
            <person name="Lee Y.M."/>
            <person name="Shin S.C."/>
        </authorList>
    </citation>
    <scope>NUCLEOTIDE SEQUENCE [LARGE SCALE GENOMIC DNA]</scope>
    <source>
        <strain evidence="1 2">KCTC 52984</strain>
    </source>
</reference>
<dbReference type="InterPro" id="IPR015943">
    <property type="entry name" value="WD40/YVTN_repeat-like_dom_sf"/>
</dbReference>
<dbReference type="PROSITE" id="PS51257">
    <property type="entry name" value="PROKAR_LIPOPROTEIN"/>
    <property type="match status" value="1"/>
</dbReference>
<proteinExistence type="predicted"/>
<evidence type="ECO:0000313" key="1">
    <source>
        <dbReference type="EMBL" id="QCY70794.1"/>
    </source>
</evidence>
<dbReference type="EMBL" id="CP040812">
    <property type="protein sequence ID" value="QCY70794.1"/>
    <property type="molecule type" value="Genomic_DNA"/>
</dbReference>
<gene>
    <name evidence="1" type="ORF">FHG64_16120</name>
</gene>
<sequence>MKNLSPLLILWLFFSCSQEESQIPIPTPANSSANIETVTPHRLKIGDTLSIKGENLKKINKVKFEYDQRIYDSYDVEIFSRNFVTYEDELIEVIIPTAVHENLNLMIGEEAYPIELVGFIPLSKYFPSIQQFQTTDEKTGFVLADKKLYRSTDGFYTWTTVIEYNQGFPDTFFFLNEDIGWLVYHDPYGGPGLYFTNNGRDFELMFRIEQESHGNVRKVYFLNENMGYLINDDGTVLVIENGIPVDLYEYYPQLKNPDISRIDVYDLTAVSKDLLFLAPNDREFLVKIENGNVSYSPFNIWPLAPQLFGNVGYLQANSDIYKTEDQGSTWNKIKTYENYYPQIWFYDQHHGMAFVNYNEPQIFETRDGGETWHSYPVPATVNLRTPTSGTSNFFTGYLGKFGSGLTKYIKE</sequence>
<dbReference type="SUPFAM" id="SSF110296">
    <property type="entry name" value="Oligoxyloglucan reducing end-specific cellobiohydrolase"/>
    <property type="match status" value="1"/>
</dbReference>